<feature type="transmembrane region" description="Helical" evidence="1">
    <location>
        <begin position="88"/>
        <end position="109"/>
    </location>
</feature>
<feature type="transmembrane region" description="Helical" evidence="1">
    <location>
        <begin position="26"/>
        <end position="45"/>
    </location>
</feature>
<evidence type="ECO:0000313" key="2">
    <source>
        <dbReference type="EMBL" id="KAA0713529.1"/>
    </source>
</evidence>
<dbReference type="Gene3D" id="1.20.1070.10">
    <property type="entry name" value="Rhodopsin 7-helix transmembrane proteins"/>
    <property type="match status" value="1"/>
</dbReference>
<keyword evidence="1" id="KW-1133">Transmembrane helix</keyword>
<keyword evidence="1" id="KW-0472">Membrane</keyword>
<proteinExistence type="predicted"/>
<reference evidence="2 3" key="1">
    <citation type="journal article" date="2019" name="Mol. Ecol. Resour.">
        <title>Chromosome-level genome assembly of Triplophysa tibetana, a fish adapted to the harsh high-altitude environment of the Tibetan Plateau.</title>
        <authorList>
            <person name="Yang X."/>
            <person name="Liu H."/>
            <person name="Ma Z."/>
            <person name="Zou Y."/>
            <person name="Zou M."/>
            <person name="Mao Y."/>
            <person name="Li X."/>
            <person name="Wang H."/>
            <person name="Chen T."/>
            <person name="Wang W."/>
            <person name="Yang R."/>
        </authorList>
    </citation>
    <scope>NUCLEOTIDE SEQUENCE [LARGE SCALE GENOMIC DNA]</scope>
    <source>
        <strain evidence="2">TTIB1903HZAU</strain>
        <tissue evidence="2">Muscle</tissue>
    </source>
</reference>
<keyword evidence="1" id="KW-0812">Transmembrane</keyword>
<name>A0A5A9NXS7_9TELE</name>
<feature type="transmembrane region" description="Helical" evidence="1">
    <location>
        <begin position="52"/>
        <end position="76"/>
    </location>
</feature>
<feature type="transmembrane region" description="Helical" evidence="1">
    <location>
        <begin position="129"/>
        <end position="148"/>
    </location>
</feature>
<evidence type="ECO:0008006" key="4">
    <source>
        <dbReference type="Google" id="ProtNLM"/>
    </source>
</evidence>
<dbReference type="PANTHER" id="PTHR15573">
    <property type="entry name" value="G-PROTEIN COUPLED RECEPTOR 160-RELATED"/>
    <property type="match status" value="1"/>
</dbReference>
<organism evidence="2 3">
    <name type="scientific">Triplophysa tibetana</name>
    <dbReference type="NCBI Taxonomy" id="1572043"/>
    <lineage>
        <taxon>Eukaryota</taxon>
        <taxon>Metazoa</taxon>
        <taxon>Chordata</taxon>
        <taxon>Craniata</taxon>
        <taxon>Vertebrata</taxon>
        <taxon>Euteleostomi</taxon>
        <taxon>Actinopterygii</taxon>
        <taxon>Neopterygii</taxon>
        <taxon>Teleostei</taxon>
        <taxon>Ostariophysi</taxon>
        <taxon>Cypriniformes</taxon>
        <taxon>Nemacheilidae</taxon>
        <taxon>Triplophysa</taxon>
    </lineage>
</organism>
<dbReference type="GO" id="GO:0043235">
    <property type="term" value="C:receptor complex"/>
    <property type="evidence" value="ECO:0007669"/>
    <property type="project" value="TreeGrafter"/>
</dbReference>
<feature type="transmembrane region" description="Helical" evidence="1">
    <location>
        <begin position="168"/>
        <end position="191"/>
    </location>
</feature>
<sequence length="337" mass="36980">MMMMMIGLLSSPGFTGSSSHDETLQYLIILCSKVTLNTLVLLFWTSSLHRSLLGLFSISMYVADVMLASSVFYVWFFRESTSSSMCFILAHASTVYAILPLPILVAGALDYATYPVPVAGRRRQHRTVVYCITAALLWASACMCSYRYTDAHPIEIHKDVKILVCRVHGATVVSHFCAELSVVVGVVLLLHQKNLIGWIRRANQMWDCAGLERGRLASYGPLGEGGDSPSLFVGLTLVFAVTWMPYLIISVGFDLVGLAVPAYASINLLWMACANSALAGTAIWCQSDSAGPFLNVPDDICLWDVYWHLSRGSESVSTVHLSDATRMNKTTPAVYNI</sequence>
<dbReference type="InterPro" id="IPR042353">
    <property type="entry name" value="GPR160"/>
</dbReference>
<dbReference type="AlphaFoldDB" id="A0A5A9NXS7"/>
<gene>
    <name evidence="2" type="ORF">E1301_Tti021414</name>
</gene>
<accession>A0A5A9NXS7</accession>
<evidence type="ECO:0000256" key="1">
    <source>
        <dbReference type="SAM" id="Phobius"/>
    </source>
</evidence>
<comment type="caution">
    <text evidence="2">The sequence shown here is derived from an EMBL/GenBank/DDBJ whole genome shotgun (WGS) entry which is preliminary data.</text>
</comment>
<protein>
    <recommendedName>
        <fullName evidence="4">G-protein coupled receptor 160</fullName>
    </recommendedName>
</protein>
<keyword evidence="3" id="KW-1185">Reference proteome</keyword>
<dbReference type="GO" id="GO:0005886">
    <property type="term" value="C:plasma membrane"/>
    <property type="evidence" value="ECO:0007669"/>
    <property type="project" value="TreeGrafter"/>
</dbReference>
<dbReference type="PANTHER" id="PTHR15573:SF0">
    <property type="entry name" value="G-PROTEIN COUPLED RECEPTOR 160-RELATED"/>
    <property type="match status" value="1"/>
</dbReference>
<dbReference type="EMBL" id="SOYY01000012">
    <property type="protein sequence ID" value="KAA0713529.1"/>
    <property type="molecule type" value="Genomic_DNA"/>
</dbReference>
<feature type="transmembrane region" description="Helical" evidence="1">
    <location>
        <begin position="231"/>
        <end position="249"/>
    </location>
</feature>
<dbReference type="Proteomes" id="UP000324632">
    <property type="component" value="Chromosome 12"/>
</dbReference>
<evidence type="ECO:0000313" key="3">
    <source>
        <dbReference type="Proteomes" id="UP000324632"/>
    </source>
</evidence>